<evidence type="ECO:0000256" key="3">
    <source>
        <dbReference type="ARBA" id="ARBA00023242"/>
    </source>
</evidence>
<dbReference type="Proteomes" id="UP000494256">
    <property type="component" value="Unassembled WGS sequence"/>
</dbReference>
<comment type="caution">
    <text evidence="5">The sequence shown here is derived from an EMBL/GenBank/DDBJ whole genome shotgun (WGS) entry which is preliminary data.</text>
</comment>
<name>A0A8S0ZLQ8_ARCPL</name>
<evidence type="ECO:0000313" key="5">
    <source>
        <dbReference type="EMBL" id="CAB3232698.1"/>
    </source>
</evidence>
<organism evidence="5 6">
    <name type="scientific">Arctia plantaginis</name>
    <name type="common">Wood tiger moth</name>
    <name type="synonym">Phalaena plantaginis</name>
    <dbReference type="NCBI Taxonomy" id="874455"/>
    <lineage>
        <taxon>Eukaryota</taxon>
        <taxon>Metazoa</taxon>
        <taxon>Ecdysozoa</taxon>
        <taxon>Arthropoda</taxon>
        <taxon>Hexapoda</taxon>
        <taxon>Insecta</taxon>
        <taxon>Pterygota</taxon>
        <taxon>Neoptera</taxon>
        <taxon>Endopterygota</taxon>
        <taxon>Lepidoptera</taxon>
        <taxon>Glossata</taxon>
        <taxon>Ditrysia</taxon>
        <taxon>Noctuoidea</taxon>
        <taxon>Erebidae</taxon>
        <taxon>Arctiinae</taxon>
        <taxon>Arctia</taxon>
    </lineage>
</organism>
<dbReference type="InterPro" id="IPR007889">
    <property type="entry name" value="HTH_Psq"/>
</dbReference>
<keyword evidence="3" id="KW-0539">Nucleus</keyword>
<dbReference type="OrthoDB" id="264795at2759"/>
<dbReference type="SUPFAM" id="SSF46689">
    <property type="entry name" value="Homeodomain-like"/>
    <property type="match status" value="1"/>
</dbReference>
<protein>
    <recommendedName>
        <fullName evidence="4">HTH CENPB-type domain-containing protein</fullName>
    </recommendedName>
</protein>
<dbReference type="Pfam" id="PF03221">
    <property type="entry name" value="HTH_Tnp_Tc5"/>
    <property type="match status" value="1"/>
</dbReference>
<dbReference type="EMBL" id="CADEBD010000291">
    <property type="protein sequence ID" value="CAB3232698.1"/>
    <property type="molecule type" value="Genomic_DNA"/>
</dbReference>
<reference evidence="5 6" key="1">
    <citation type="submission" date="2020-04" db="EMBL/GenBank/DDBJ databases">
        <authorList>
            <person name="Wallbank WR R."/>
            <person name="Pardo Diaz C."/>
            <person name="Kozak K."/>
            <person name="Martin S."/>
            <person name="Jiggins C."/>
            <person name="Moest M."/>
            <person name="Warren A I."/>
            <person name="Byers J.R.P. K."/>
            <person name="Montejo-Kovacevich G."/>
            <person name="Yen C E."/>
        </authorList>
    </citation>
    <scope>NUCLEOTIDE SEQUENCE [LARGE SCALE GENOMIC DNA]</scope>
</reference>
<gene>
    <name evidence="5" type="ORF">APLA_LOCUS5764</name>
</gene>
<dbReference type="PROSITE" id="PS51253">
    <property type="entry name" value="HTH_CENPB"/>
    <property type="match status" value="1"/>
</dbReference>
<dbReference type="AlphaFoldDB" id="A0A8S0ZLQ8"/>
<sequence>MAPRKKITPDQFEKAVEAIKNGEKIVVAAKHFGVPRITLHDKISGITTMGCLMGPSTVLTKGEEDILEKWMILALSERHIPLTKDSLLDSVQKIIIDQNRPNSFTNNRPSKEWFQSFMKRHPNLTQRVPDNLSRAPDNVSINNIRTWFTCRKLFG</sequence>
<evidence type="ECO:0000259" key="4">
    <source>
        <dbReference type="PROSITE" id="PS51253"/>
    </source>
</evidence>
<evidence type="ECO:0000256" key="2">
    <source>
        <dbReference type="ARBA" id="ARBA00023125"/>
    </source>
</evidence>
<keyword evidence="2" id="KW-0238">DNA-binding</keyword>
<dbReference type="InterPro" id="IPR006600">
    <property type="entry name" value="HTH_CenpB_DNA-bd_dom"/>
</dbReference>
<accession>A0A8S0ZLQ8</accession>
<dbReference type="InterPro" id="IPR009057">
    <property type="entry name" value="Homeodomain-like_sf"/>
</dbReference>
<dbReference type="Gene3D" id="1.10.10.60">
    <property type="entry name" value="Homeodomain-like"/>
    <property type="match status" value="1"/>
</dbReference>
<dbReference type="GO" id="GO:0005634">
    <property type="term" value="C:nucleus"/>
    <property type="evidence" value="ECO:0007669"/>
    <property type="project" value="UniProtKB-SubCell"/>
</dbReference>
<dbReference type="GO" id="GO:0003677">
    <property type="term" value="F:DNA binding"/>
    <property type="evidence" value="ECO:0007669"/>
    <property type="project" value="UniProtKB-KW"/>
</dbReference>
<feature type="domain" description="HTH CENPB-type" evidence="4">
    <location>
        <begin position="51"/>
        <end position="127"/>
    </location>
</feature>
<proteinExistence type="predicted"/>
<dbReference type="Pfam" id="PF05225">
    <property type="entry name" value="HTH_psq"/>
    <property type="match status" value="1"/>
</dbReference>
<comment type="subcellular location">
    <subcellularLocation>
        <location evidence="1">Nucleus</location>
    </subcellularLocation>
</comment>
<evidence type="ECO:0000313" key="6">
    <source>
        <dbReference type="Proteomes" id="UP000494256"/>
    </source>
</evidence>
<evidence type="ECO:0000256" key="1">
    <source>
        <dbReference type="ARBA" id="ARBA00004123"/>
    </source>
</evidence>